<dbReference type="Gramene" id="mRNA:HanXRQr2_Chr01g0033511">
    <property type="protein sequence ID" value="CDS:HanXRQr2_Chr01g0033511.1"/>
    <property type="gene ID" value="HanXRQr2_Chr01g0033511"/>
</dbReference>
<comment type="caution">
    <text evidence="1">The sequence shown here is derived from an EMBL/GenBank/DDBJ whole genome shotgun (WGS) entry which is preliminary data.</text>
</comment>
<dbReference type="EMBL" id="MNCJ02000316">
    <property type="protein sequence ID" value="KAF5823002.1"/>
    <property type="molecule type" value="Genomic_DNA"/>
</dbReference>
<evidence type="ECO:0000313" key="2">
    <source>
        <dbReference type="Proteomes" id="UP000215914"/>
    </source>
</evidence>
<name>A0A9K3JYI2_HELAN</name>
<protein>
    <submittedName>
        <fullName evidence="1">Uncharacterized protein</fullName>
    </submittedName>
</protein>
<dbReference type="AlphaFoldDB" id="A0A9K3JYI2"/>
<organism evidence="1 2">
    <name type="scientific">Helianthus annuus</name>
    <name type="common">Common sunflower</name>
    <dbReference type="NCBI Taxonomy" id="4232"/>
    <lineage>
        <taxon>Eukaryota</taxon>
        <taxon>Viridiplantae</taxon>
        <taxon>Streptophyta</taxon>
        <taxon>Embryophyta</taxon>
        <taxon>Tracheophyta</taxon>
        <taxon>Spermatophyta</taxon>
        <taxon>Magnoliopsida</taxon>
        <taxon>eudicotyledons</taxon>
        <taxon>Gunneridae</taxon>
        <taxon>Pentapetalae</taxon>
        <taxon>asterids</taxon>
        <taxon>campanulids</taxon>
        <taxon>Asterales</taxon>
        <taxon>Asteraceae</taxon>
        <taxon>Asteroideae</taxon>
        <taxon>Heliantheae alliance</taxon>
        <taxon>Heliantheae</taxon>
        <taxon>Helianthus</taxon>
    </lineage>
</organism>
<gene>
    <name evidence="1" type="ORF">HanXRQr2_Chr01g0033511</name>
</gene>
<proteinExistence type="predicted"/>
<keyword evidence="2" id="KW-1185">Reference proteome</keyword>
<dbReference type="Proteomes" id="UP000215914">
    <property type="component" value="Unassembled WGS sequence"/>
</dbReference>
<reference evidence="1" key="1">
    <citation type="journal article" date="2017" name="Nature">
        <title>The sunflower genome provides insights into oil metabolism, flowering and Asterid evolution.</title>
        <authorList>
            <person name="Badouin H."/>
            <person name="Gouzy J."/>
            <person name="Grassa C.J."/>
            <person name="Murat F."/>
            <person name="Staton S.E."/>
            <person name="Cottret L."/>
            <person name="Lelandais-Briere C."/>
            <person name="Owens G.L."/>
            <person name="Carrere S."/>
            <person name="Mayjonade B."/>
            <person name="Legrand L."/>
            <person name="Gill N."/>
            <person name="Kane N.C."/>
            <person name="Bowers J.E."/>
            <person name="Hubner S."/>
            <person name="Bellec A."/>
            <person name="Berard A."/>
            <person name="Berges H."/>
            <person name="Blanchet N."/>
            <person name="Boniface M.C."/>
            <person name="Brunel D."/>
            <person name="Catrice O."/>
            <person name="Chaidir N."/>
            <person name="Claudel C."/>
            <person name="Donnadieu C."/>
            <person name="Faraut T."/>
            <person name="Fievet G."/>
            <person name="Helmstetter N."/>
            <person name="King M."/>
            <person name="Knapp S.J."/>
            <person name="Lai Z."/>
            <person name="Le Paslier M.C."/>
            <person name="Lippi Y."/>
            <person name="Lorenzon L."/>
            <person name="Mandel J.R."/>
            <person name="Marage G."/>
            <person name="Marchand G."/>
            <person name="Marquand E."/>
            <person name="Bret-Mestries E."/>
            <person name="Morien E."/>
            <person name="Nambeesan S."/>
            <person name="Nguyen T."/>
            <person name="Pegot-Espagnet P."/>
            <person name="Pouilly N."/>
            <person name="Raftis F."/>
            <person name="Sallet E."/>
            <person name="Schiex T."/>
            <person name="Thomas J."/>
            <person name="Vandecasteele C."/>
            <person name="Vares D."/>
            <person name="Vear F."/>
            <person name="Vautrin S."/>
            <person name="Crespi M."/>
            <person name="Mangin B."/>
            <person name="Burke J.M."/>
            <person name="Salse J."/>
            <person name="Munos S."/>
            <person name="Vincourt P."/>
            <person name="Rieseberg L.H."/>
            <person name="Langlade N.B."/>
        </authorList>
    </citation>
    <scope>NUCLEOTIDE SEQUENCE</scope>
    <source>
        <tissue evidence="1">Leaves</tissue>
    </source>
</reference>
<evidence type="ECO:0000313" key="1">
    <source>
        <dbReference type="EMBL" id="KAF5823002.1"/>
    </source>
</evidence>
<accession>A0A9K3JYI2</accession>
<reference evidence="1" key="2">
    <citation type="submission" date="2020-06" db="EMBL/GenBank/DDBJ databases">
        <title>Helianthus annuus Genome sequencing and assembly Release 2.</title>
        <authorList>
            <person name="Gouzy J."/>
            <person name="Langlade N."/>
            <person name="Munos S."/>
        </authorList>
    </citation>
    <scope>NUCLEOTIDE SEQUENCE</scope>
    <source>
        <tissue evidence="1">Leaves</tissue>
    </source>
</reference>
<sequence length="53" mass="6177">MVSFRLVKAYLQPIIAYFTAVHGCPASPIQQNIFTKLKALYLCFQKSRNFSWH</sequence>